<keyword evidence="4" id="KW-1185">Reference proteome</keyword>
<evidence type="ECO:0000256" key="2">
    <source>
        <dbReference type="SAM" id="Phobius"/>
    </source>
</evidence>
<evidence type="ECO:0000313" key="4">
    <source>
        <dbReference type="Proteomes" id="UP001162164"/>
    </source>
</evidence>
<feature type="transmembrane region" description="Helical" evidence="2">
    <location>
        <begin position="12"/>
        <end position="36"/>
    </location>
</feature>
<proteinExistence type="predicted"/>
<protein>
    <submittedName>
        <fullName evidence="3">Uncharacterized protein</fullName>
    </submittedName>
</protein>
<gene>
    <name evidence="3" type="ORF">NQ317_019941</name>
</gene>
<feature type="compositionally biased region" description="Polar residues" evidence="1">
    <location>
        <begin position="233"/>
        <end position="252"/>
    </location>
</feature>
<dbReference type="EMBL" id="JAPWTJ010000012">
    <property type="protein sequence ID" value="KAJ8985557.1"/>
    <property type="molecule type" value="Genomic_DNA"/>
</dbReference>
<organism evidence="3 4">
    <name type="scientific">Molorchus minor</name>
    <dbReference type="NCBI Taxonomy" id="1323400"/>
    <lineage>
        <taxon>Eukaryota</taxon>
        <taxon>Metazoa</taxon>
        <taxon>Ecdysozoa</taxon>
        <taxon>Arthropoda</taxon>
        <taxon>Hexapoda</taxon>
        <taxon>Insecta</taxon>
        <taxon>Pterygota</taxon>
        <taxon>Neoptera</taxon>
        <taxon>Endopterygota</taxon>
        <taxon>Coleoptera</taxon>
        <taxon>Polyphaga</taxon>
        <taxon>Cucujiformia</taxon>
        <taxon>Chrysomeloidea</taxon>
        <taxon>Cerambycidae</taxon>
        <taxon>Lamiinae</taxon>
        <taxon>Monochamini</taxon>
        <taxon>Molorchus</taxon>
    </lineage>
</organism>
<evidence type="ECO:0000313" key="3">
    <source>
        <dbReference type="EMBL" id="KAJ8985557.1"/>
    </source>
</evidence>
<feature type="transmembrane region" description="Helical" evidence="2">
    <location>
        <begin position="158"/>
        <end position="176"/>
    </location>
</feature>
<accession>A0ABQ9K6A8</accession>
<feature type="transmembrane region" description="Helical" evidence="2">
    <location>
        <begin position="101"/>
        <end position="119"/>
    </location>
</feature>
<sequence>MRYSSRGYTVGKIASVLGILQGAAWAIMSLAAIIIYNWAPDLDEPTTYSKLIEAQLYNHFMGGTSSSSVQFIIRPHDFTIIMWVYFILSVGWTALSLDLFYSVTLIVSLIDLILVCLLSRDYSVCNDVDENLASADSYYCYLAVGIVMTVAARGYTLWLINLIFSFNIIYVAANIIKEDSRFGPVHIPRVKVPQSDTTGSFSRHLDLSLRPPFFQGGSFPKREDDFNRPNGLPTFQTSSQASPNRFSRNQSEPELPSFLSRGDKFTY</sequence>
<keyword evidence="2" id="KW-0812">Transmembrane</keyword>
<name>A0ABQ9K6A8_9CUCU</name>
<feature type="transmembrane region" description="Helical" evidence="2">
    <location>
        <begin position="78"/>
        <end position="95"/>
    </location>
</feature>
<keyword evidence="2" id="KW-1133">Transmembrane helix</keyword>
<comment type="caution">
    <text evidence="3">The sequence shown here is derived from an EMBL/GenBank/DDBJ whole genome shotgun (WGS) entry which is preliminary data.</text>
</comment>
<keyword evidence="2" id="KW-0472">Membrane</keyword>
<reference evidence="3" key="1">
    <citation type="journal article" date="2023" name="Insect Mol. Biol.">
        <title>Genome sequencing provides insights into the evolution of gene families encoding plant cell wall-degrading enzymes in longhorned beetles.</title>
        <authorList>
            <person name="Shin N.R."/>
            <person name="Okamura Y."/>
            <person name="Kirsch R."/>
            <person name="Pauchet Y."/>
        </authorList>
    </citation>
    <scope>NUCLEOTIDE SEQUENCE</scope>
    <source>
        <strain evidence="3">MMC_N1</strain>
    </source>
</reference>
<dbReference type="Proteomes" id="UP001162164">
    <property type="component" value="Unassembled WGS sequence"/>
</dbReference>
<evidence type="ECO:0000256" key="1">
    <source>
        <dbReference type="SAM" id="MobiDB-lite"/>
    </source>
</evidence>
<feature type="region of interest" description="Disordered" evidence="1">
    <location>
        <begin position="225"/>
        <end position="267"/>
    </location>
</feature>